<keyword evidence="1" id="KW-0175">Coiled coil</keyword>
<protein>
    <recommendedName>
        <fullName evidence="6">Mid2 domain-containing protein</fullName>
    </recommendedName>
</protein>
<dbReference type="Proteomes" id="UP001498398">
    <property type="component" value="Unassembled WGS sequence"/>
</dbReference>
<feature type="compositionally biased region" description="Polar residues" evidence="2">
    <location>
        <begin position="176"/>
        <end position="187"/>
    </location>
</feature>
<evidence type="ECO:0000256" key="3">
    <source>
        <dbReference type="SAM" id="Phobius"/>
    </source>
</evidence>
<evidence type="ECO:0000256" key="1">
    <source>
        <dbReference type="SAM" id="Coils"/>
    </source>
</evidence>
<evidence type="ECO:0000256" key="2">
    <source>
        <dbReference type="SAM" id="MobiDB-lite"/>
    </source>
</evidence>
<evidence type="ECO:0000313" key="5">
    <source>
        <dbReference type="Proteomes" id="UP001498398"/>
    </source>
</evidence>
<evidence type="ECO:0008006" key="6">
    <source>
        <dbReference type="Google" id="ProtNLM"/>
    </source>
</evidence>
<keyword evidence="3" id="KW-0812">Transmembrane</keyword>
<sequence length="394" mass="42554">MSSAGNEVNVEAVAHKTLSQVGTATVQAMDYTGEVDASFARDVPYSMSQADSPTPLGVRVGDGGPQTIITSTPVTTVLTVLTTGTDGRTIPFTISESTFSQFTTTITRPPLLSPSSVRAGDDGPETITSSTPVNTVSIPTTIVTNVNGQLTTFTTTSESTSFSQFTTTSTRPPLLNPSSASSEKSSQTNKVPIIVGSIIGGVMFIALILIGIKCYHRSRVRKPRRFQAAMEGVLNRSHPPIQPYDLGHEPVHFADGTRNQILPNNRLSLSEKKREMINPPAQSTQDVDSRDLAPELISRPQSAISVHNLHNSVHSAVTTSTMTVRQVQLQEEADDLRDQVRRLQQTVDSSNDGVRGMQIAMERMMAHIQTLESQLNSDWARGLTNDPPPVYAEA</sequence>
<feature type="region of interest" description="Disordered" evidence="2">
    <location>
        <begin position="157"/>
        <end position="187"/>
    </location>
</feature>
<keyword evidence="5" id="KW-1185">Reference proteome</keyword>
<evidence type="ECO:0000313" key="4">
    <source>
        <dbReference type="EMBL" id="KAK7450109.1"/>
    </source>
</evidence>
<keyword evidence="3" id="KW-0472">Membrane</keyword>
<feature type="coiled-coil region" evidence="1">
    <location>
        <begin position="326"/>
        <end position="353"/>
    </location>
</feature>
<reference evidence="4 5" key="1">
    <citation type="submission" date="2024-01" db="EMBL/GenBank/DDBJ databases">
        <title>A draft genome for the cacao thread blight pathogen Marasmiellus scandens.</title>
        <authorList>
            <person name="Baruah I.K."/>
            <person name="Leung J."/>
            <person name="Bukari Y."/>
            <person name="Amoako-Attah I."/>
            <person name="Meinhardt L.W."/>
            <person name="Bailey B.A."/>
            <person name="Cohen S.P."/>
        </authorList>
    </citation>
    <scope>NUCLEOTIDE SEQUENCE [LARGE SCALE GENOMIC DNA]</scope>
    <source>
        <strain evidence="4 5">GH-19</strain>
    </source>
</reference>
<feature type="transmembrane region" description="Helical" evidence="3">
    <location>
        <begin position="191"/>
        <end position="215"/>
    </location>
</feature>
<name>A0ABR1J4U3_9AGAR</name>
<proteinExistence type="predicted"/>
<dbReference type="EMBL" id="JBANRG010000034">
    <property type="protein sequence ID" value="KAK7450109.1"/>
    <property type="molecule type" value="Genomic_DNA"/>
</dbReference>
<feature type="compositionally biased region" description="Low complexity" evidence="2">
    <location>
        <begin position="157"/>
        <end position="170"/>
    </location>
</feature>
<accession>A0ABR1J4U3</accession>
<organism evidence="4 5">
    <name type="scientific">Marasmiellus scandens</name>
    <dbReference type="NCBI Taxonomy" id="2682957"/>
    <lineage>
        <taxon>Eukaryota</taxon>
        <taxon>Fungi</taxon>
        <taxon>Dikarya</taxon>
        <taxon>Basidiomycota</taxon>
        <taxon>Agaricomycotina</taxon>
        <taxon>Agaricomycetes</taxon>
        <taxon>Agaricomycetidae</taxon>
        <taxon>Agaricales</taxon>
        <taxon>Marasmiineae</taxon>
        <taxon>Omphalotaceae</taxon>
        <taxon>Marasmiellus</taxon>
    </lineage>
</organism>
<comment type="caution">
    <text evidence="4">The sequence shown here is derived from an EMBL/GenBank/DDBJ whole genome shotgun (WGS) entry which is preliminary data.</text>
</comment>
<gene>
    <name evidence="4" type="ORF">VKT23_012991</name>
</gene>
<feature type="region of interest" description="Disordered" evidence="2">
    <location>
        <begin position="110"/>
        <end position="133"/>
    </location>
</feature>
<keyword evidence="3" id="KW-1133">Transmembrane helix</keyword>